<keyword evidence="6 8" id="KW-1133">Transmembrane helix</keyword>
<feature type="transmembrane region" description="Helical" evidence="8">
    <location>
        <begin position="391"/>
        <end position="412"/>
    </location>
</feature>
<keyword evidence="3 8" id="KW-0812">Transmembrane</keyword>
<evidence type="ECO:0000256" key="7">
    <source>
        <dbReference type="ARBA" id="ARBA00023136"/>
    </source>
</evidence>
<organism evidence="10">
    <name type="scientific">Oceaniferula spumae</name>
    <dbReference type="NCBI Taxonomy" id="2979115"/>
    <lineage>
        <taxon>Bacteria</taxon>
        <taxon>Pseudomonadati</taxon>
        <taxon>Verrucomicrobiota</taxon>
        <taxon>Verrucomicrobiia</taxon>
        <taxon>Verrucomicrobiales</taxon>
        <taxon>Verrucomicrobiaceae</taxon>
        <taxon>Oceaniferula</taxon>
    </lineage>
</organism>
<evidence type="ECO:0000256" key="4">
    <source>
        <dbReference type="ARBA" id="ARBA00022801"/>
    </source>
</evidence>
<dbReference type="Gene3D" id="1.20.1540.10">
    <property type="entry name" value="Rhomboid-like"/>
    <property type="match status" value="1"/>
</dbReference>
<keyword evidence="4" id="KW-0378">Hydrolase</keyword>
<feature type="transmembrane region" description="Helical" evidence="8">
    <location>
        <begin position="360"/>
        <end position="379"/>
    </location>
</feature>
<accession>A0AAT9FRK1</accession>
<dbReference type="Pfam" id="PF01694">
    <property type="entry name" value="Rhomboid"/>
    <property type="match status" value="1"/>
</dbReference>
<feature type="transmembrane region" description="Helical" evidence="8">
    <location>
        <begin position="189"/>
        <end position="207"/>
    </location>
</feature>
<keyword evidence="2" id="KW-0645">Protease</keyword>
<reference evidence="10" key="1">
    <citation type="submission" date="2024-07" db="EMBL/GenBank/DDBJ databases">
        <title>Complete genome sequence of Verrucomicrobiaceae bacterium NT6N.</title>
        <authorList>
            <person name="Huang C."/>
            <person name="Takami H."/>
            <person name="Hamasaki K."/>
        </authorList>
    </citation>
    <scope>NUCLEOTIDE SEQUENCE</scope>
    <source>
        <strain evidence="10">NT6N</strain>
    </source>
</reference>
<evidence type="ECO:0000256" key="5">
    <source>
        <dbReference type="ARBA" id="ARBA00022825"/>
    </source>
</evidence>
<dbReference type="InterPro" id="IPR035952">
    <property type="entry name" value="Rhomboid-like_sf"/>
</dbReference>
<feature type="transmembrane region" description="Helical" evidence="8">
    <location>
        <begin position="249"/>
        <end position="267"/>
    </location>
</feature>
<name>A0AAT9FRK1_9BACT</name>
<comment type="subcellular location">
    <subcellularLocation>
        <location evidence="1">Membrane</location>
        <topology evidence="1">Multi-pass membrane protein</topology>
    </subcellularLocation>
</comment>
<evidence type="ECO:0000256" key="2">
    <source>
        <dbReference type="ARBA" id="ARBA00022670"/>
    </source>
</evidence>
<feature type="transmembrane region" description="Helical" evidence="8">
    <location>
        <begin position="336"/>
        <end position="354"/>
    </location>
</feature>
<dbReference type="InterPro" id="IPR002610">
    <property type="entry name" value="Peptidase_S54_rhomboid-like"/>
</dbReference>
<dbReference type="KEGG" id="osu:NT6N_35640"/>
<dbReference type="GO" id="GO:0004252">
    <property type="term" value="F:serine-type endopeptidase activity"/>
    <property type="evidence" value="ECO:0007669"/>
    <property type="project" value="InterPro"/>
</dbReference>
<dbReference type="GO" id="GO:0016020">
    <property type="term" value="C:membrane"/>
    <property type="evidence" value="ECO:0007669"/>
    <property type="project" value="UniProtKB-SubCell"/>
</dbReference>
<feature type="transmembrane region" description="Helical" evidence="8">
    <location>
        <begin position="132"/>
        <end position="152"/>
    </location>
</feature>
<protein>
    <recommendedName>
        <fullName evidence="9">Peptidase S54 rhomboid domain-containing protein</fullName>
    </recommendedName>
</protein>
<evidence type="ECO:0000259" key="9">
    <source>
        <dbReference type="Pfam" id="PF01694"/>
    </source>
</evidence>
<dbReference type="InterPro" id="IPR022764">
    <property type="entry name" value="Peptidase_S54_rhomboid_dom"/>
</dbReference>
<dbReference type="AlphaFoldDB" id="A0AAT9FRK1"/>
<gene>
    <name evidence="10" type="ORF">NT6N_35640</name>
</gene>
<feature type="transmembrane region" description="Helical" evidence="8">
    <location>
        <begin position="303"/>
        <end position="320"/>
    </location>
</feature>
<evidence type="ECO:0000256" key="1">
    <source>
        <dbReference type="ARBA" id="ARBA00004141"/>
    </source>
</evidence>
<dbReference type="PANTHER" id="PTHR22936:SF69">
    <property type="entry name" value="RHOMBOID-LIKE PROTEIN"/>
    <property type="match status" value="1"/>
</dbReference>
<dbReference type="SUPFAM" id="SSF144091">
    <property type="entry name" value="Rhomboid-like"/>
    <property type="match status" value="1"/>
</dbReference>
<sequence>MAGPTSADGDHPEDIPAWAREDAFPLKPTGSDFGLIDPKGGEHFATNAADLAQKVAQFRGGIDLVWTPDSPRLVVPEAVPALHQSLRQRQEKFAANDISDGRRMSLVFGAAVLWTGFAAWKNHGEDLHALYSSQHTGLAALLLFIFGLLPLYEGWKTRRRLTNTKPEDLKDEIPEAQFDSWLQRRKVPVTYFLLGCLALVGLAQLYVDWGSAGMKPSILRAGLLKLQALNYPEISNGGAWWRMMTAPMLHGYIVHLLMNAGGILYLGRRTETLARWPHLLIVFAMSAWIGGVASFYWMPNSVAVGSSGGLMGLLGFMLVFEKMHARLVPKPAQRRLLAGIVLMVIIGLLGMSFIDNAAHAGGLLAGMMYAGIVFPRSASFHRPDTMLRDKVVGGFVALMIIVVTCFTIQQVLGM</sequence>
<dbReference type="PANTHER" id="PTHR22936">
    <property type="entry name" value="RHOMBOID-RELATED"/>
    <property type="match status" value="1"/>
</dbReference>
<dbReference type="GO" id="GO:0006508">
    <property type="term" value="P:proteolysis"/>
    <property type="evidence" value="ECO:0007669"/>
    <property type="project" value="UniProtKB-KW"/>
</dbReference>
<proteinExistence type="predicted"/>
<dbReference type="EMBL" id="AP026866">
    <property type="protein sequence ID" value="BDS08524.1"/>
    <property type="molecule type" value="Genomic_DNA"/>
</dbReference>
<evidence type="ECO:0000313" key="10">
    <source>
        <dbReference type="EMBL" id="BDS08524.1"/>
    </source>
</evidence>
<keyword evidence="5" id="KW-0720">Serine protease</keyword>
<feature type="transmembrane region" description="Helical" evidence="8">
    <location>
        <begin position="279"/>
        <end position="297"/>
    </location>
</feature>
<feature type="domain" description="Peptidase S54 rhomboid" evidence="9">
    <location>
        <begin position="238"/>
        <end position="375"/>
    </location>
</feature>
<feature type="transmembrane region" description="Helical" evidence="8">
    <location>
        <begin position="104"/>
        <end position="120"/>
    </location>
</feature>
<evidence type="ECO:0000256" key="6">
    <source>
        <dbReference type="ARBA" id="ARBA00022989"/>
    </source>
</evidence>
<evidence type="ECO:0000256" key="8">
    <source>
        <dbReference type="SAM" id="Phobius"/>
    </source>
</evidence>
<evidence type="ECO:0000256" key="3">
    <source>
        <dbReference type="ARBA" id="ARBA00022692"/>
    </source>
</evidence>
<keyword evidence="7 8" id="KW-0472">Membrane</keyword>